<evidence type="ECO:0000313" key="1">
    <source>
        <dbReference type="EMBL" id="KIO16413.1"/>
    </source>
</evidence>
<accession>A0A0C3K4W0</accession>
<reference evidence="1 2" key="1">
    <citation type="submission" date="2014-04" db="EMBL/GenBank/DDBJ databases">
        <authorList>
            <consortium name="DOE Joint Genome Institute"/>
            <person name="Kuo A."/>
            <person name="Girlanda M."/>
            <person name="Perotto S."/>
            <person name="Kohler A."/>
            <person name="Nagy L.G."/>
            <person name="Floudas D."/>
            <person name="Copeland A."/>
            <person name="Barry K.W."/>
            <person name="Cichocki N."/>
            <person name="Veneault-Fourrey C."/>
            <person name="LaButti K."/>
            <person name="Lindquist E.A."/>
            <person name="Lipzen A."/>
            <person name="Lundell T."/>
            <person name="Morin E."/>
            <person name="Murat C."/>
            <person name="Sun H."/>
            <person name="Tunlid A."/>
            <person name="Henrissat B."/>
            <person name="Grigoriev I.V."/>
            <person name="Hibbett D.S."/>
            <person name="Martin F."/>
            <person name="Nordberg H.P."/>
            <person name="Cantor M.N."/>
            <person name="Hua S.X."/>
        </authorList>
    </citation>
    <scope>NUCLEOTIDE SEQUENCE [LARGE SCALE GENOMIC DNA]</scope>
    <source>
        <strain evidence="1 2">MUT 4182</strain>
    </source>
</reference>
<evidence type="ECO:0000313" key="2">
    <source>
        <dbReference type="Proteomes" id="UP000054248"/>
    </source>
</evidence>
<protein>
    <submittedName>
        <fullName evidence="1">Uncharacterized protein</fullName>
    </submittedName>
</protein>
<gene>
    <name evidence="1" type="ORF">M407DRAFT_33940</name>
</gene>
<organism evidence="1 2">
    <name type="scientific">Tulasnella calospora MUT 4182</name>
    <dbReference type="NCBI Taxonomy" id="1051891"/>
    <lineage>
        <taxon>Eukaryota</taxon>
        <taxon>Fungi</taxon>
        <taxon>Dikarya</taxon>
        <taxon>Basidiomycota</taxon>
        <taxon>Agaricomycotina</taxon>
        <taxon>Agaricomycetes</taxon>
        <taxon>Cantharellales</taxon>
        <taxon>Tulasnellaceae</taxon>
        <taxon>Tulasnella</taxon>
    </lineage>
</organism>
<name>A0A0C3K4W0_9AGAM</name>
<keyword evidence="2" id="KW-1185">Reference proteome</keyword>
<sequence>MPLDEALFFSPSADASDSTTDSSRLTSTHLNNAATYAPPVRHKDLVVFSSFQTAHTPLGLSLRPSNTFSVGQSRLAASVPVVLKHAAYSSRLSFGAISCNNF</sequence>
<dbReference type="HOGENOM" id="CLU_2279519_0_0_1"/>
<dbReference type="AlphaFoldDB" id="A0A0C3K4W0"/>
<dbReference type="EMBL" id="KN823573">
    <property type="protein sequence ID" value="KIO16413.1"/>
    <property type="molecule type" value="Genomic_DNA"/>
</dbReference>
<proteinExistence type="predicted"/>
<dbReference type="Proteomes" id="UP000054248">
    <property type="component" value="Unassembled WGS sequence"/>
</dbReference>
<reference evidence="2" key="2">
    <citation type="submission" date="2015-01" db="EMBL/GenBank/DDBJ databases">
        <title>Evolutionary Origins and Diversification of the Mycorrhizal Mutualists.</title>
        <authorList>
            <consortium name="DOE Joint Genome Institute"/>
            <consortium name="Mycorrhizal Genomics Consortium"/>
            <person name="Kohler A."/>
            <person name="Kuo A."/>
            <person name="Nagy L.G."/>
            <person name="Floudas D."/>
            <person name="Copeland A."/>
            <person name="Barry K.W."/>
            <person name="Cichocki N."/>
            <person name="Veneault-Fourrey C."/>
            <person name="LaButti K."/>
            <person name="Lindquist E.A."/>
            <person name="Lipzen A."/>
            <person name="Lundell T."/>
            <person name="Morin E."/>
            <person name="Murat C."/>
            <person name="Riley R."/>
            <person name="Ohm R."/>
            <person name="Sun H."/>
            <person name="Tunlid A."/>
            <person name="Henrissat B."/>
            <person name="Grigoriev I.V."/>
            <person name="Hibbett D.S."/>
            <person name="Martin F."/>
        </authorList>
    </citation>
    <scope>NUCLEOTIDE SEQUENCE [LARGE SCALE GENOMIC DNA]</scope>
    <source>
        <strain evidence="2">MUT 4182</strain>
    </source>
</reference>